<dbReference type="Pfam" id="PF19030">
    <property type="entry name" value="TSP1_ADAMTS"/>
    <property type="match status" value="6"/>
</dbReference>
<evidence type="ECO:0000313" key="10">
    <source>
        <dbReference type="EMBL" id="CAL1525964.1"/>
    </source>
</evidence>
<feature type="compositionally biased region" description="Low complexity" evidence="7">
    <location>
        <begin position="312"/>
        <end position="323"/>
    </location>
</feature>
<evidence type="ECO:0000256" key="8">
    <source>
        <dbReference type="SAM" id="SignalP"/>
    </source>
</evidence>
<dbReference type="GO" id="GO:0031012">
    <property type="term" value="C:extracellular matrix"/>
    <property type="evidence" value="ECO:0007669"/>
    <property type="project" value="TreeGrafter"/>
</dbReference>
<accession>A0AAV2H121</accession>
<keyword evidence="3 8" id="KW-0732">Signal</keyword>
<dbReference type="GO" id="GO:0006508">
    <property type="term" value="P:proteolysis"/>
    <property type="evidence" value="ECO:0007669"/>
    <property type="project" value="TreeGrafter"/>
</dbReference>
<dbReference type="Pfam" id="PF05986">
    <property type="entry name" value="ADAMTS_spacer1"/>
    <property type="match status" value="1"/>
</dbReference>
<comment type="subcellular location">
    <subcellularLocation>
        <location evidence="1">Secreted</location>
    </subcellularLocation>
</comment>
<keyword evidence="2" id="KW-0964">Secreted</keyword>
<dbReference type="SUPFAM" id="SSF82895">
    <property type="entry name" value="TSP-1 type 1 repeat"/>
    <property type="match status" value="7"/>
</dbReference>
<evidence type="ECO:0000256" key="5">
    <source>
        <dbReference type="ARBA" id="ARBA00023157"/>
    </source>
</evidence>
<organism evidence="10 11">
    <name type="scientific">Lymnaea stagnalis</name>
    <name type="common">Great pond snail</name>
    <name type="synonym">Helix stagnalis</name>
    <dbReference type="NCBI Taxonomy" id="6523"/>
    <lineage>
        <taxon>Eukaryota</taxon>
        <taxon>Metazoa</taxon>
        <taxon>Spiralia</taxon>
        <taxon>Lophotrochozoa</taxon>
        <taxon>Mollusca</taxon>
        <taxon>Gastropoda</taxon>
        <taxon>Heterobranchia</taxon>
        <taxon>Euthyneura</taxon>
        <taxon>Panpulmonata</taxon>
        <taxon>Hygrophila</taxon>
        <taxon>Lymnaeoidea</taxon>
        <taxon>Lymnaeidae</taxon>
        <taxon>Lymnaea</taxon>
    </lineage>
</organism>
<feature type="chain" id="PRO_5043326537" description="PLAC domain-containing protein" evidence="8">
    <location>
        <begin position="25"/>
        <end position="975"/>
    </location>
</feature>
<keyword evidence="5 6" id="KW-1015">Disulfide bond</keyword>
<dbReference type="Gene3D" id="2.60.120.830">
    <property type="match status" value="1"/>
</dbReference>
<dbReference type="FunFam" id="2.20.100.10:FF:000001">
    <property type="entry name" value="semaphorin-5A isoform X1"/>
    <property type="match status" value="1"/>
</dbReference>
<evidence type="ECO:0000259" key="9">
    <source>
        <dbReference type="PROSITE" id="PS50900"/>
    </source>
</evidence>
<dbReference type="PRINTS" id="PR01857">
    <property type="entry name" value="ADAMTSFAMILY"/>
</dbReference>
<dbReference type="AlphaFoldDB" id="A0AAV2H121"/>
<feature type="signal peptide" evidence="8">
    <location>
        <begin position="1"/>
        <end position="24"/>
    </location>
</feature>
<feature type="domain" description="PLAC" evidence="9">
    <location>
        <begin position="932"/>
        <end position="971"/>
    </location>
</feature>
<dbReference type="InterPro" id="IPR036383">
    <property type="entry name" value="TSP1_rpt_sf"/>
</dbReference>
<dbReference type="InterPro" id="IPR050439">
    <property type="entry name" value="ADAMTS_ADAMTS-like"/>
</dbReference>
<evidence type="ECO:0000256" key="7">
    <source>
        <dbReference type="SAM" id="MobiDB-lite"/>
    </source>
</evidence>
<feature type="disulfide bond" evidence="6">
    <location>
        <begin position="52"/>
        <end position="90"/>
    </location>
</feature>
<dbReference type="Pfam" id="PF08686">
    <property type="entry name" value="PLAC"/>
    <property type="match status" value="1"/>
</dbReference>
<dbReference type="Pfam" id="PF00090">
    <property type="entry name" value="TSP_1"/>
    <property type="match status" value="1"/>
</dbReference>
<dbReference type="PROSITE" id="PS50900">
    <property type="entry name" value="PLAC"/>
    <property type="match status" value="1"/>
</dbReference>
<dbReference type="EMBL" id="CAXITT010000001">
    <property type="protein sequence ID" value="CAL1525964.1"/>
    <property type="molecule type" value="Genomic_DNA"/>
</dbReference>
<dbReference type="InterPro" id="IPR045371">
    <property type="entry name" value="ADAMTS_CR_3"/>
</dbReference>
<dbReference type="InterPro" id="IPR000884">
    <property type="entry name" value="TSP1_rpt"/>
</dbReference>
<evidence type="ECO:0000256" key="3">
    <source>
        <dbReference type="ARBA" id="ARBA00022729"/>
    </source>
</evidence>
<feature type="region of interest" description="Disordered" evidence="7">
    <location>
        <begin position="305"/>
        <end position="419"/>
    </location>
</feature>
<feature type="disulfide bond" evidence="6">
    <location>
        <begin position="63"/>
        <end position="75"/>
    </location>
</feature>
<evidence type="ECO:0000256" key="6">
    <source>
        <dbReference type="PIRSR" id="PIRSR613273-3"/>
    </source>
</evidence>
<evidence type="ECO:0000256" key="2">
    <source>
        <dbReference type="ARBA" id="ARBA00022525"/>
    </source>
</evidence>
<dbReference type="GO" id="GO:0005576">
    <property type="term" value="C:extracellular region"/>
    <property type="evidence" value="ECO:0007669"/>
    <property type="project" value="UniProtKB-SubCell"/>
</dbReference>
<proteinExistence type="predicted"/>
<dbReference type="SMART" id="SM00209">
    <property type="entry name" value="TSP1"/>
    <property type="match status" value="7"/>
</dbReference>
<feature type="compositionally biased region" description="Basic residues" evidence="7">
    <location>
        <begin position="364"/>
        <end position="376"/>
    </location>
</feature>
<dbReference type="GO" id="GO:0030198">
    <property type="term" value="P:extracellular matrix organization"/>
    <property type="evidence" value="ECO:0007669"/>
    <property type="project" value="InterPro"/>
</dbReference>
<name>A0AAV2H121_LYMST</name>
<dbReference type="InterPro" id="IPR010294">
    <property type="entry name" value="ADAMTS_spacer1"/>
</dbReference>
<sequence length="975" mass="108523">MAVPQILSLALLVSSILVMSLVCSKNSPFPAATQRTLDWGPWTGWSVCSHTCGYGMAYRIRRCHAQQRQDGDPVCEGPSKQYTICNVKNCPDGHADYRTKECARHNDVLYGQQTYRWEPYINEGSPCELSCKSIGYGYYARFKESVEDGIICNEGNTAVCMEGKCVATGCDGVLGSVAQLDMCGSCGGDGSTCQIIRGIFTRTHLTERGYNIVATIPAGARSINITELSRSKNHLALSTSKGYFLNGDMRLQGEGRVNGAGTIFLYNRGNNDACPGECLSAPGPLNTSLRVELIYFGRNPGISYEFTTPRDTPQTLTQQQSTLVAEQKEDEQKDADPNVLRADVIPRIRHGKSPIYLPDNNGRGQHHQLKSSRQHTKQPTPTHDKKYHKLTDENGGKQTDPGRKRHNPPRGQANAKVEGQYQTTNEDLYLRGENKSIEYKHYYHTNEHDDLGDVPMIIPAEDTQSNTKGLNYKKEPVWTESNDLHDGRYAEFSGTTQYQPPERFSSLPAVIAASVKAQQNIAPIPPRANSISRIYNGYDNRLSDNPDKRHFYSWRISGFTACSEPCGGGLQETQIICIKGDSQVEVMEENCDQNTKPETTPIVCNNQPCEPSWDLGEWSQCSVTCGRGLQKRVVECKQRISHKLTISVSSTNCPQPQPQSRQYCQLEPCFTWKAAEWGKCSADCGFGQRTRNVKCVNTQDKVVSDSLCTHTKPTVEEICDMGSCASGWFHTRWSSDCSAECGKGHYSRQVYCSAADGAKLDEKKCGKKNKPREHKSCKSKKPCGGLWFTGPWSQCNVSCGPAGFRHRDVFCIKQHGSTVKHIVKEHNCAKEDKPSPTEACGPFPECKPQWFMTGFSHCSKSCGIGVKIREVKCLNSNHQPSPDCDKSKRPDRRQPCNMEPCISNFLELSETPLSTINEAIQMDRSAVATSAGHTACTDSQSSRWCQLVKQARLCHYSHYKNICCQTCRKLDPKPH</sequence>
<dbReference type="Proteomes" id="UP001497497">
    <property type="component" value="Unassembled WGS sequence"/>
</dbReference>
<feature type="compositionally biased region" description="Basic and acidic residues" evidence="7">
    <location>
        <begin position="326"/>
        <end position="336"/>
    </location>
</feature>
<evidence type="ECO:0000313" key="11">
    <source>
        <dbReference type="Proteomes" id="UP001497497"/>
    </source>
</evidence>
<dbReference type="FunFam" id="2.20.100.10:FF:000005">
    <property type="entry name" value="ADAM metallopeptidase with thrombospondin type 1 motif 9"/>
    <property type="match status" value="3"/>
</dbReference>
<keyword evidence="11" id="KW-1185">Reference proteome</keyword>
<evidence type="ECO:0000256" key="4">
    <source>
        <dbReference type="ARBA" id="ARBA00022737"/>
    </source>
</evidence>
<feature type="disulfide bond" evidence="6">
    <location>
        <begin position="48"/>
        <end position="85"/>
    </location>
</feature>
<dbReference type="PANTHER" id="PTHR13723">
    <property type="entry name" value="ADAMTS A DISINTEGRIN AND METALLOPROTEASE WITH THROMBOSPONDIN MOTIFS PROTEASE"/>
    <property type="match status" value="1"/>
</dbReference>
<gene>
    <name evidence="10" type="ORF">GSLYS_00000141001</name>
</gene>
<evidence type="ECO:0000256" key="1">
    <source>
        <dbReference type="ARBA" id="ARBA00004613"/>
    </source>
</evidence>
<keyword evidence="4" id="KW-0677">Repeat</keyword>
<dbReference type="Gene3D" id="2.20.100.10">
    <property type="entry name" value="Thrombospondin type-1 (TSP1) repeat"/>
    <property type="match status" value="7"/>
</dbReference>
<reference evidence="10 11" key="1">
    <citation type="submission" date="2024-04" db="EMBL/GenBank/DDBJ databases">
        <authorList>
            <consortium name="Genoscope - CEA"/>
            <person name="William W."/>
        </authorList>
    </citation>
    <scope>NUCLEOTIDE SEQUENCE [LARGE SCALE GENOMIC DNA]</scope>
</reference>
<protein>
    <recommendedName>
        <fullName evidence="9">PLAC domain-containing protein</fullName>
    </recommendedName>
</protein>
<dbReference type="InterPro" id="IPR010909">
    <property type="entry name" value="PLAC"/>
</dbReference>
<dbReference type="GO" id="GO:0004222">
    <property type="term" value="F:metalloendopeptidase activity"/>
    <property type="evidence" value="ECO:0007669"/>
    <property type="project" value="TreeGrafter"/>
</dbReference>
<dbReference type="InterPro" id="IPR013273">
    <property type="entry name" value="ADAMTS/ADAMTS-like"/>
</dbReference>
<comment type="caution">
    <text evidence="10">The sequence shown here is derived from an EMBL/GenBank/DDBJ whole genome shotgun (WGS) entry which is preliminary data.</text>
</comment>
<dbReference type="Pfam" id="PF19236">
    <property type="entry name" value="ADAMTS_CR_3"/>
    <property type="match status" value="1"/>
</dbReference>
<dbReference type="PANTHER" id="PTHR13723:SF316">
    <property type="entry name" value="LONELY HEART, ISOFORM A"/>
    <property type="match status" value="1"/>
</dbReference>
<dbReference type="PROSITE" id="PS50092">
    <property type="entry name" value="TSP1"/>
    <property type="match status" value="7"/>
</dbReference>